<comment type="caution">
    <text evidence="2">The sequence shown here is derived from an EMBL/GenBank/DDBJ whole genome shotgun (WGS) entry which is preliminary data.</text>
</comment>
<evidence type="ECO:0000256" key="1">
    <source>
        <dbReference type="SAM" id="Coils"/>
    </source>
</evidence>
<dbReference type="OrthoDB" id="5987471at2759"/>
<proteinExistence type="predicted"/>
<accession>A0A2B4RIN8</accession>
<sequence length="722" mass="82081">MPTTGESEEVNEEEIILELKREKRGRKTVVSKTRHNLERLKASGEDSESIEDGIETLGAVLDSCLAVMEELQGVFFLRLGDNENKKAVVEEADGLEKEVHNVIEKRKNLADQEVEPTNIKMARLRQSLTGTALEAIRGLGVSDPEYKEAKEILQSKFGGERRRLQAYMDQIEKMSPLKSNDVQSFERFADLVRMAVLKLKAEGRDGELEDGALHSLLVRKSADSQVVSYILWLREHKKDRSVLGLRDWLKEEVRIRVKAVEMAHGIKAETVGAAVDSGKQVDKVTIESLDGDFSKGIKVKTCPKRVTGNYKVENWKQSKDRWPHLRECDFAEPAQEGLVDLLIGVDNAELHYSRADVRGGEGDPVARLGPLRWTCIGSPEGKQWTGARAHISRTLFTRDLNVSVSDVYCDVDRTLKRFWKIENCGIERLDTVIFTEEEKKAMKRLKESVSYTGNGYKDRYMLLSDEINEQMKQYVVCNEDFDEIQQEMNRIEDRFDEIAPCAQSLEQQDNAEGDKDLHPDFAGNYNLSDELGIPSVNNSEPLIMNELPDDEYRHIVQTLNKEKKEFFYHVLHLIKTSEEPFYCFLSSGAGVGKSHVTKALYQAALKYYNTRPGININETKVLMLAPADLEPEGFMHTLSPIKKVHNKSKTPYFDYLVQTSNASKVRAVCYETKKRTTLHQAYSSKSPVKISGVKRVPSTSLSESLEEYKIVKMQNHPNHDRV</sequence>
<keyword evidence="1" id="KW-0175">Coiled coil</keyword>
<evidence type="ECO:0000313" key="2">
    <source>
        <dbReference type="EMBL" id="PFX16125.1"/>
    </source>
</evidence>
<dbReference type="AlphaFoldDB" id="A0A2B4RIN8"/>
<protein>
    <submittedName>
        <fullName evidence="2">Uncharacterized protein</fullName>
    </submittedName>
</protein>
<evidence type="ECO:0000313" key="3">
    <source>
        <dbReference type="Proteomes" id="UP000225706"/>
    </source>
</evidence>
<dbReference type="Proteomes" id="UP000225706">
    <property type="component" value="Unassembled WGS sequence"/>
</dbReference>
<name>A0A2B4RIN8_STYPI</name>
<feature type="coiled-coil region" evidence="1">
    <location>
        <begin position="85"/>
        <end position="112"/>
    </location>
</feature>
<dbReference type="Pfam" id="PF03564">
    <property type="entry name" value="DUF1759"/>
    <property type="match status" value="1"/>
</dbReference>
<dbReference type="EMBL" id="LSMT01000574">
    <property type="protein sequence ID" value="PFX16125.1"/>
    <property type="molecule type" value="Genomic_DNA"/>
</dbReference>
<organism evidence="2 3">
    <name type="scientific">Stylophora pistillata</name>
    <name type="common">Smooth cauliflower coral</name>
    <dbReference type="NCBI Taxonomy" id="50429"/>
    <lineage>
        <taxon>Eukaryota</taxon>
        <taxon>Metazoa</taxon>
        <taxon>Cnidaria</taxon>
        <taxon>Anthozoa</taxon>
        <taxon>Hexacorallia</taxon>
        <taxon>Scleractinia</taxon>
        <taxon>Astrocoeniina</taxon>
        <taxon>Pocilloporidae</taxon>
        <taxon>Stylophora</taxon>
    </lineage>
</organism>
<gene>
    <name evidence="2" type="ORF">AWC38_SpisGene19627</name>
</gene>
<dbReference type="InterPro" id="IPR005312">
    <property type="entry name" value="DUF1759"/>
</dbReference>
<dbReference type="PANTHER" id="PTHR47331">
    <property type="entry name" value="PHD-TYPE DOMAIN-CONTAINING PROTEIN"/>
    <property type="match status" value="1"/>
</dbReference>
<dbReference type="PANTHER" id="PTHR47331:SF5">
    <property type="entry name" value="RIBONUCLEASE H"/>
    <property type="match status" value="1"/>
</dbReference>
<reference evidence="3" key="1">
    <citation type="journal article" date="2017" name="bioRxiv">
        <title>Comparative analysis of the genomes of Stylophora pistillata and Acropora digitifera provides evidence for extensive differences between species of corals.</title>
        <authorList>
            <person name="Voolstra C.R."/>
            <person name="Li Y."/>
            <person name="Liew Y.J."/>
            <person name="Baumgarten S."/>
            <person name="Zoccola D."/>
            <person name="Flot J.-F."/>
            <person name="Tambutte S."/>
            <person name="Allemand D."/>
            <person name="Aranda M."/>
        </authorList>
    </citation>
    <scope>NUCLEOTIDE SEQUENCE [LARGE SCALE GENOMIC DNA]</scope>
</reference>
<keyword evidence="3" id="KW-1185">Reference proteome</keyword>